<dbReference type="PATRIC" id="fig|570277.3.peg.251"/>
<feature type="domain" description="HTH cro/C1-type" evidence="4">
    <location>
        <begin position="14"/>
        <end position="68"/>
    </location>
</feature>
<proteinExistence type="predicted"/>
<keyword evidence="3" id="KW-0804">Transcription</keyword>
<gene>
    <name evidence="5" type="ORF">EZMO1_0240</name>
</gene>
<name>A0A142B6X9_9GAMM</name>
<dbReference type="Pfam" id="PF01381">
    <property type="entry name" value="HTH_3"/>
    <property type="match status" value="1"/>
</dbReference>
<dbReference type="SUPFAM" id="SSF51182">
    <property type="entry name" value="RmlC-like cupins"/>
    <property type="match status" value="1"/>
</dbReference>
<dbReference type="InterPro" id="IPR011051">
    <property type="entry name" value="RmlC_Cupin_sf"/>
</dbReference>
<dbReference type="EMBL" id="CP013251">
    <property type="protein sequence ID" value="AMO54505.1"/>
    <property type="molecule type" value="Genomic_DNA"/>
</dbReference>
<evidence type="ECO:0000313" key="6">
    <source>
        <dbReference type="Proteomes" id="UP000071065"/>
    </source>
</evidence>
<dbReference type="PANTHER" id="PTHR46797">
    <property type="entry name" value="HTH-TYPE TRANSCRIPTIONAL REGULATOR"/>
    <property type="match status" value="1"/>
</dbReference>
<dbReference type="Pfam" id="PF07883">
    <property type="entry name" value="Cupin_2"/>
    <property type="match status" value="1"/>
</dbReference>
<protein>
    <submittedName>
        <fullName evidence="5">Transcriptional regulator</fullName>
    </submittedName>
</protein>
<keyword evidence="1" id="KW-0805">Transcription regulation</keyword>
<dbReference type="PANTHER" id="PTHR46797:SF23">
    <property type="entry name" value="HTH-TYPE TRANSCRIPTIONAL REGULATOR SUTR"/>
    <property type="match status" value="1"/>
</dbReference>
<dbReference type="AlphaFoldDB" id="A0A142B6X9"/>
<dbReference type="OrthoDB" id="9792093at2"/>
<evidence type="ECO:0000256" key="2">
    <source>
        <dbReference type="ARBA" id="ARBA00023125"/>
    </source>
</evidence>
<dbReference type="InterPro" id="IPR014710">
    <property type="entry name" value="RmlC-like_jellyroll"/>
</dbReference>
<dbReference type="CDD" id="cd00093">
    <property type="entry name" value="HTH_XRE"/>
    <property type="match status" value="1"/>
</dbReference>
<dbReference type="GO" id="GO:0003677">
    <property type="term" value="F:DNA binding"/>
    <property type="evidence" value="ECO:0007669"/>
    <property type="project" value="UniProtKB-KW"/>
</dbReference>
<dbReference type="InterPro" id="IPR001387">
    <property type="entry name" value="Cro/C1-type_HTH"/>
</dbReference>
<organism evidence="5 6">
    <name type="scientific">Endozoicomonas montiporae CL-33</name>
    <dbReference type="NCBI Taxonomy" id="570277"/>
    <lineage>
        <taxon>Bacteria</taxon>
        <taxon>Pseudomonadati</taxon>
        <taxon>Pseudomonadota</taxon>
        <taxon>Gammaproteobacteria</taxon>
        <taxon>Oceanospirillales</taxon>
        <taxon>Endozoicomonadaceae</taxon>
        <taxon>Endozoicomonas</taxon>
    </lineage>
</organism>
<dbReference type="InterPro" id="IPR010982">
    <property type="entry name" value="Lambda_DNA-bd_dom_sf"/>
</dbReference>
<dbReference type="SUPFAM" id="SSF47413">
    <property type="entry name" value="lambda repressor-like DNA-binding domains"/>
    <property type="match status" value="1"/>
</dbReference>
<dbReference type="PROSITE" id="PS50943">
    <property type="entry name" value="HTH_CROC1"/>
    <property type="match status" value="1"/>
</dbReference>
<dbReference type="Gene3D" id="1.10.260.40">
    <property type="entry name" value="lambda repressor-like DNA-binding domains"/>
    <property type="match status" value="1"/>
</dbReference>
<evidence type="ECO:0000256" key="1">
    <source>
        <dbReference type="ARBA" id="ARBA00023015"/>
    </source>
</evidence>
<dbReference type="InterPro" id="IPR050807">
    <property type="entry name" value="TransReg_Diox_bact_type"/>
</dbReference>
<dbReference type="RefSeq" id="WP_082212337.1">
    <property type="nucleotide sequence ID" value="NZ_CP013251.1"/>
</dbReference>
<dbReference type="GO" id="GO:0005829">
    <property type="term" value="C:cytosol"/>
    <property type="evidence" value="ECO:0007669"/>
    <property type="project" value="TreeGrafter"/>
</dbReference>
<dbReference type="InterPro" id="IPR013096">
    <property type="entry name" value="Cupin_2"/>
</dbReference>
<accession>A0A142B6X9</accession>
<dbReference type="CDD" id="cd02209">
    <property type="entry name" value="cupin_XRE_C"/>
    <property type="match status" value="1"/>
</dbReference>
<evidence type="ECO:0000259" key="4">
    <source>
        <dbReference type="PROSITE" id="PS50943"/>
    </source>
</evidence>
<dbReference type="Proteomes" id="UP000071065">
    <property type="component" value="Chromosome"/>
</dbReference>
<dbReference type="Gene3D" id="2.60.120.10">
    <property type="entry name" value="Jelly Rolls"/>
    <property type="match status" value="1"/>
</dbReference>
<evidence type="ECO:0000313" key="5">
    <source>
        <dbReference type="EMBL" id="AMO54505.1"/>
    </source>
</evidence>
<dbReference type="STRING" id="570277.EZMO1_0240"/>
<keyword evidence="2" id="KW-0238">DNA-binding</keyword>
<dbReference type="KEGG" id="emp:EZMO1_0240"/>
<dbReference type="SMART" id="SM00530">
    <property type="entry name" value="HTH_XRE"/>
    <property type="match status" value="1"/>
</dbReference>
<sequence>MHHNDFRSQIANHLKAIRKDKGWSLDKTAEATAVSKAMLGQIERQESSPTIATLWKIASGLETSFSAFFATRESLRRSETTFPDDLSMQVKTLFPYSNDTHMEMFEITLTKFHHQLSSPHAIGVIEHCCVIEGTIELQVGNAVHRLEKGDSFKFHADQEHSYKAVTETAVFHNIVCYPSMAEFTTPNPRVKPLAKASAPA</sequence>
<dbReference type="GO" id="GO:0003700">
    <property type="term" value="F:DNA-binding transcription factor activity"/>
    <property type="evidence" value="ECO:0007669"/>
    <property type="project" value="TreeGrafter"/>
</dbReference>
<reference evidence="5 6" key="1">
    <citation type="journal article" date="2016" name="Front. Microbiol.">
        <title>Genomic Insight into the Host-Endosymbiont Relationship of Endozoicomonas montiporae CL-33(T) with its Coral Host.</title>
        <authorList>
            <person name="Ding J.-Y."/>
            <person name="Shiu J.-H."/>
            <person name="Chen W.-M."/>
            <person name="Chiang Y.-R."/>
            <person name="Tang S.-L."/>
        </authorList>
    </citation>
    <scope>NUCLEOTIDE SEQUENCE [LARGE SCALE GENOMIC DNA]</scope>
    <source>
        <strain evidence="5 6">CL-33</strain>
    </source>
</reference>
<evidence type="ECO:0000256" key="3">
    <source>
        <dbReference type="ARBA" id="ARBA00023163"/>
    </source>
</evidence>